<feature type="transmembrane region" description="Helical" evidence="1">
    <location>
        <begin position="74"/>
        <end position="94"/>
    </location>
</feature>
<reference evidence="2" key="1">
    <citation type="submission" date="2019-11" db="EMBL/GenBank/DDBJ databases">
        <authorList>
            <person name="Feng L."/>
        </authorList>
    </citation>
    <scope>NUCLEOTIDE SEQUENCE</scope>
    <source>
        <strain evidence="2">CnexileLFYP112</strain>
    </source>
</reference>
<feature type="transmembrane region" description="Helical" evidence="1">
    <location>
        <begin position="214"/>
        <end position="236"/>
    </location>
</feature>
<accession>A0A6N2WEP0</accession>
<feature type="transmembrane region" description="Helical" evidence="1">
    <location>
        <begin position="38"/>
        <end position="62"/>
    </location>
</feature>
<feature type="transmembrane region" description="Helical" evidence="1">
    <location>
        <begin position="121"/>
        <end position="142"/>
    </location>
</feature>
<dbReference type="EMBL" id="CACRTG010000046">
    <property type="protein sequence ID" value="VYT39511.1"/>
    <property type="molecule type" value="Genomic_DNA"/>
</dbReference>
<name>A0A6N2WEP0_9FIRM</name>
<protein>
    <submittedName>
        <fullName evidence="2">Uncharacterized protein</fullName>
    </submittedName>
</protein>
<keyword evidence="1" id="KW-0472">Membrane</keyword>
<sequence length="280" mass="31567">MEKTKTIIQTILILVIWYCFYSVGGWKSLGFDGGKMNLLLLLGLYVLPMILIGIVLNGFTCICNIKGKRPIQRLNLLIEGVFILILVIVPIIVMQKFPIYDVFMETMQPAIYQELIKFSDIFGMGAYMATGLCAGHMVGALSEKPQKAIIKYGSIIFVWFIAYDLLLPMTEAMTKSGRNYTISTLLTILPMLFAGIVLTYRGRDKFEQKQVDKFYFILFIIATAAALIIPTVSILLDLKIPVYESQNLIVSMVQFIQGNMLYIILWLCVGGLVTKLKQKS</sequence>
<gene>
    <name evidence="2" type="ORF">CNLFYP112_00858</name>
</gene>
<evidence type="ECO:0000313" key="2">
    <source>
        <dbReference type="EMBL" id="VYT39511.1"/>
    </source>
</evidence>
<feature type="transmembrane region" description="Helical" evidence="1">
    <location>
        <begin position="248"/>
        <end position="273"/>
    </location>
</feature>
<proteinExistence type="predicted"/>
<dbReference type="AlphaFoldDB" id="A0A6N2WEP0"/>
<keyword evidence="1" id="KW-0812">Transmembrane</keyword>
<evidence type="ECO:0000256" key="1">
    <source>
        <dbReference type="SAM" id="Phobius"/>
    </source>
</evidence>
<keyword evidence="1" id="KW-1133">Transmembrane helix</keyword>
<feature type="transmembrane region" description="Helical" evidence="1">
    <location>
        <begin position="149"/>
        <end position="168"/>
    </location>
</feature>
<feature type="transmembrane region" description="Helical" evidence="1">
    <location>
        <begin position="7"/>
        <end position="26"/>
    </location>
</feature>
<organism evidence="2">
    <name type="scientific">[Clostridium] nexile</name>
    <dbReference type="NCBI Taxonomy" id="29361"/>
    <lineage>
        <taxon>Bacteria</taxon>
        <taxon>Bacillati</taxon>
        <taxon>Bacillota</taxon>
        <taxon>Clostridia</taxon>
        <taxon>Lachnospirales</taxon>
        <taxon>Lachnospiraceae</taxon>
        <taxon>Tyzzerella</taxon>
    </lineage>
</organism>
<feature type="transmembrane region" description="Helical" evidence="1">
    <location>
        <begin position="180"/>
        <end position="202"/>
    </location>
</feature>